<dbReference type="Proteomes" id="UP000827624">
    <property type="component" value="Segment"/>
</dbReference>
<dbReference type="RefSeq" id="YP_010671550.1">
    <property type="nucleotide sequence ID" value="NC_070968.1"/>
</dbReference>
<organism evidence="1 2">
    <name type="scientific">Streptomyces phage Pablito</name>
    <dbReference type="NCBI Taxonomy" id="2894593"/>
    <lineage>
        <taxon>Viruses</taxon>
        <taxon>Duplodnaviria</taxon>
        <taxon>Heunggongvirae</taxon>
        <taxon>Uroviricota</taxon>
        <taxon>Caudoviricetes</taxon>
        <taxon>Arquatrovirinae</taxon>
        <taxon>Janusvirus</taxon>
        <taxon>Janusvirus pablito</taxon>
    </lineage>
</organism>
<name>A0AAE9C7D8_9CAUD</name>
<sequence>MKWARWYAAWREVFDQALAFQAFSEDPDSDLDTILAVEEAYEVKL</sequence>
<dbReference type="KEGG" id="vg:77947803"/>
<dbReference type="Pfam" id="PF23852">
    <property type="entry name" value="DUF7215"/>
    <property type="match status" value="1"/>
</dbReference>
<dbReference type="EMBL" id="OK412919">
    <property type="protein sequence ID" value="UFD97975.1"/>
    <property type="molecule type" value="Genomic_DNA"/>
</dbReference>
<evidence type="ECO:0000313" key="1">
    <source>
        <dbReference type="EMBL" id="UFD97975.1"/>
    </source>
</evidence>
<accession>A0AAE9C7D8</accession>
<proteinExistence type="predicted"/>
<dbReference type="InterPro" id="IPR055639">
    <property type="entry name" value="DUF7215"/>
</dbReference>
<protein>
    <submittedName>
        <fullName evidence="1">Uncharacterized protein</fullName>
    </submittedName>
</protein>
<reference evidence="1" key="1">
    <citation type="submission" date="2021-10" db="EMBL/GenBank/DDBJ databases">
        <title>Bacteriophage attack leads to shedding of the bacterial cell wall.</title>
        <authorList>
            <person name="Ongenae V."/>
            <person name="Claessen D."/>
            <person name="Briegel A."/>
        </authorList>
    </citation>
    <scope>NUCLEOTIDE SEQUENCE</scope>
</reference>
<evidence type="ECO:0000313" key="2">
    <source>
        <dbReference type="Proteomes" id="UP000827624"/>
    </source>
</evidence>
<dbReference type="GeneID" id="77947803"/>
<keyword evidence="2" id="KW-1185">Reference proteome</keyword>